<keyword evidence="4" id="KW-0762">Sugar transport</keyword>
<dbReference type="GO" id="GO:0016301">
    <property type="term" value="F:kinase activity"/>
    <property type="evidence" value="ECO:0007669"/>
    <property type="project" value="UniProtKB-KW"/>
</dbReference>
<dbReference type="RefSeq" id="WP_052844307.1">
    <property type="nucleotide sequence ID" value="NZ_CP011545.1"/>
</dbReference>
<evidence type="ECO:0000256" key="5">
    <source>
        <dbReference type="ARBA" id="ARBA00022679"/>
    </source>
</evidence>
<evidence type="ECO:0000256" key="7">
    <source>
        <dbReference type="ARBA" id="ARBA00022777"/>
    </source>
</evidence>
<dbReference type="InterPro" id="IPR050890">
    <property type="entry name" value="PTS_EIIA_component"/>
</dbReference>
<reference evidence="10 11" key="1">
    <citation type="journal article" date="2015" name="Genome Announc.">
        <title>Complete Genome Sequence of the Type Strain Corynebacterium testudinoris DSM 44614, Recovered from Necrotic Lesions in the Mouth of a Tortoise.</title>
        <authorList>
            <person name="Ruckert C."/>
            <person name="Kriete M."/>
            <person name="Jaenicke S."/>
            <person name="Winkler A."/>
            <person name="Tauch A."/>
        </authorList>
    </citation>
    <scope>NUCLEOTIDE SEQUENCE [LARGE SCALE GENOMIC DNA]</scope>
    <source>
        <strain evidence="10 11">DSM 44614</strain>
    </source>
</reference>
<evidence type="ECO:0000256" key="3">
    <source>
        <dbReference type="ARBA" id="ARBA00022475"/>
    </source>
</evidence>
<evidence type="ECO:0000256" key="2">
    <source>
        <dbReference type="ARBA" id="ARBA00022448"/>
    </source>
</evidence>
<dbReference type="FunFam" id="2.70.70.10:FF:000001">
    <property type="entry name" value="PTS system glucose-specific IIA component"/>
    <property type="match status" value="1"/>
</dbReference>
<accession>A0A0G3H9G0</accession>
<protein>
    <submittedName>
        <fullName evidence="10">PTS system, glucose subfamily, IIA component</fullName>
        <ecNumber evidence="10">2.7.1.69</ecNumber>
    </submittedName>
</protein>
<dbReference type="KEGG" id="cted:CTEST_05410"/>
<dbReference type="SUPFAM" id="SSF51261">
    <property type="entry name" value="Duplicated hybrid motif"/>
    <property type="match status" value="1"/>
</dbReference>
<dbReference type="STRING" id="136857.CTEST_05410"/>
<comment type="subcellular location">
    <subcellularLocation>
        <location evidence="1">Cytoplasm</location>
    </subcellularLocation>
</comment>
<dbReference type="EMBL" id="CP011545">
    <property type="protein sequence ID" value="AKK08528.1"/>
    <property type="molecule type" value="Genomic_DNA"/>
</dbReference>
<evidence type="ECO:0000256" key="8">
    <source>
        <dbReference type="ARBA" id="ARBA00023136"/>
    </source>
</evidence>
<proteinExistence type="predicted"/>
<dbReference type="OrthoDB" id="9797715at2"/>
<evidence type="ECO:0000256" key="4">
    <source>
        <dbReference type="ARBA" id="ARBA00022597"/>
    </source>
</evidence>
<dbReference type="PANTHER" id="PTHR45008">
    <property type="entry name" value="PTS SYSTEM GLUCOSE-SPECIFIC EIIA COMPONENT"/>
    <property type="match status" value="1"/>
</dbReference>
<reference evidence="11" key="2">
    <citation type="submission" date="2015-05" db="EMBL/GenBank/DDBJ databases">
        <title>Complete genome sequence of Corynebacterium testudinoris DSM 44614, recovered from necrotic lesions in the mouth of a tortoise.</title>
        <authorList>
            <person name="Ruckert C."/>
            <person name="Albersmeier A."/>
            <person name="Winkler A."/>
            <person name="Tauch A."/>
        </authorList>
    </citation>
    <scope>NUCLEOTIDE SEQUENCE [LARGE SCALE GENOMIC DNA]</scope>
    <source>
        <strain evidence="11">DSM 44614</strain>
    </source>
</reference>
<dbReference type="GO" id="GO:0005737">
    <property type="term" value="C:cytoplasm"/>
    <property type="evidence" value="ECO:0007669"/>
    <property type="project" value="UniProtKB-SubCell"/>
</dbReference>
<dbReference type="AlphaFoldDB" id="A0A0G3H9G0"/>
<dbReference type="Proteomes" id="UP000035540">
    <property type="component" value="Chromosome"/>
</dbReference>
<keyword evidence="11" id="KW-1185">Reference proteome</keyword>
<evidence type="ECO:0000259" key="9">
    <source>
        <dbReference type="PROSITE" id="PS51093"/>
    </source>
</evidence>
<dbReference type="EC" id="2.7.1.69" evidence="10"/>
<evidence type="ECO:0000256" key="1">
    <source>
        <dbReference type="ARBA" id="ARBA00004496"/>
    </source>
</evidence>
<keyword evidence="5 10" id="KW-0808">Transferase</keyword>
<keyword evidence="2" id="KW-0813">Transport</keyword>
<name>A0A0G3H9G0_9CORY</name>
<evidence type="ECO:0000256" key="6">
    <source>
        <dbReference type="ARBA" id="ARBA00022683"/>
    </source>
</evidence>
<sequence length="153" mass="16095">MFGHKKTQLIAPVSGQIIPLSEVPDPTFAQGTVGYGFGVKTSGESVVSPVEGEIIMMFRTAHAFTVRTDSGVEVLVHVGIDTGKLDGEGFEAIAVRGDKVEAGAPVVRLNNLADLEAKVPSMITVVVVTNAKKVEPGELHLDASFGDPVLELK</sequence>
<gene>
    <name evidence="10" type="ORF">CTEST_05410</name>
</gene>
<keyword evidence="6" id="KW-0598">Phosphotransferase system</keyword>
<keyword evidence="3" id="KW-1003">Cell membrane</keyword>
<dbReference type="PROSITE" id="PS51093">
    <property type="entry name" value="PTS_EIIA_TYPE_1"/>
    <property type="match status" value="1"/>
</dbReference>
<keyword evidence="8" id="KW-0472">Membrane</keyword>
<dbReference type="InterPro" id="IPR001127">
    <property type="entry name" value="PTS_EIIA_1_perm"/>
</dbReference>
<dbReference type="Gene3D" id="2.70.70.10">
    <property type="entry name" value="Glucose Permease (Domain IIA)"/>
    <property type="match status" value="1"/>
</dbReference>
<keyword evidence="7" id="KW-0418">Kinase</keyword>
<evidence type="ECO:0000313" key="11">
    <source>
        <dbReference type="Proteomes" id="UP000035540"/>
    </source>
</evidence>
<dbReference type="PATRIC" id="fig|136857.5.peg.1075"/>
<dbReference type="NCBIfam" id="TIGR00830">
    <property type="entry name" value="PTBA"/>
    <property type="match status" value="1"/>
</dbReference>
<dbReference type="InterPro" id="IPR011055">
    <property type="entry name" value="Dup_hybrid_motif"/>
</dbReference>
<organism evidence="10 11">
    <name type="scientific">Corynebacterium testudinoris</name>
    <dbReference type="NCBI Taxonomy" id="136857"/>
    <lineage>
        <taxon>Bacteria</taxon>
        <taxon>Bacillati</taxon>
        <taxon>Actinomycetota</taxon>
        <taxon>Actinomycetes</taxon>
        <taxon>Mycobacteriales</taxon>
        <taxon>Corynebacteriaceae</taxon>
        <taxon>Corynebacterium</taxon>
    </lineage>
</organism>
<dbReference type="PANTHER" id="PTHR45008:SF1">
    <property type="entry name" value="PTS SYSTEM GLUCOSE-SPECIFIC EIIA COMPONENT"/>
    <property type="match status" value="1"/>
</dbReference>
<feature type="domain" description="PTS EIIA type-1" evidence="9">
    <location>
        <begin position="25"/>
        <end position="130"/>
    </location>
</feature>
<dbReference type="Pfam" id="PF00358">
    <property type="entry name" value="PTS_EIIA_1"/>
    <property type="match status" value="1"/>
</dbReference>
<dbReference type="GO" id="GO:0009401">
    <property type="term" value="P:phosphoenolpyruvate-dependent sugar phosphotransferase system"/>
    <property type="evidence" value="ECO:0007669"/>
    <property type="project" value="UniProtKB-KW"/>
</dbReference>
<evidence type="ECO:0000313" key="10">
    <source>
        <dbReference type="EMBL" id="AKK08528.1"/>
    </source>
</evidence>